<name>A0A1M6WIY7_9BACT</name>
<dbReference type="AlphaFoldDB" id="A0A1M6WIY7"/>
<evidence type="ECO:0000313" key="1">
    <source>
        <dbReference type="EMBL" id="SHK93569.1"/>
    </source>
</evidence>
<dbReference type="EMBL" id="FRBL01000001">
    <property type="protein sequence ID" value="SHK93569.1"/>
    <property type="molecule type" value="Genomic_DNA"/>
</dbReference>
<proteinExistence type="predicted"/>
<accession>A0A1M6WIY7</accession>
<gene>
    <name evidence="1" type="ORF">SAMN05444266_101642</name>
</gene>
<keyword evidence="2" id="KW-1185">Reference proteome</keyword>
<reference evidence="1 2" key="1">
    <citation type="submission" date="2016-11" db="EMBL/GenBank/DDBJ databases">
        <authorList>
            <person name="Jaros S."/>
            <person name="Januszkiewicz K."/>
            <person name="Wedrychowicz H."/>
        </authorList>
    </citation>
    <scope>NUCLEOTIDE SEQUENCE [LARGE SCALE GENOMIC DNA]</scope>
    <source>
        <strain evidence="1 2">DSM 27406</strain>
    </source>
</reference>
<organism evidence="1 2">
    <name type="scientific">Chitinophaga jiangningensis</name>
    <dbReference type="NCBI Taxonomy" id="1419482"/>
    <lineage>
        <taxon>Bacteria</taxon>
        <taxon>Pseudomonadati</taxon>
        <taxon>Bacteroidota</taxon>
        <taxon>Chitinophagia</taxon>
        <taxon>Chitinophagales</taxon>
        <taxon>Chitinophagaceae</taxon>
        <taxon>Chitinophaga</taxon>
    </lineage>
</organism>
<protein>
    <submittedName>
        <fullName evidence="1">Uncharacterized protein</fullName>
    </submittedName>
</protein>
<dbReference type="Proteomes" id="UP000184420">
    <property type="component" value="Unassembled WGS sequence"/>
</dbReference>
<dbReference type="STRING" id="1419482.SAMN05444266_101642"/>
<sequence length="127" mass="14033">MVLKKVIPGERTTSKSNNPIIRFDQRGLITLNRESCLLIGLQGGDCVVVYQDDEHPTDWFIGKATEGFRLRAIRPSGCGFNCKGMVTMVKELLSWDHTASIACRISNNAITNPDHGEVYPILLSSAL</sequence>
<evidence type="ECO:0000313" key="2">
    <source>
        <dbReference type="Proteomes" id="UP000184420"/>
    </source>
</evidence>